<dbReference type="PANTHER" id="PTHR36898:SF1">
    <property type="entry name" value="OS04G0250700 PROTEIN"/>
    <property type="match status" value="1"/>
</dbReference>
<dbReference type="InterPro" id="IPR006839">
    <property type="entry name" value="DarP"/>
</dbReference>
<proteinExistence type="predicted"/>
<evidence type="ECO:0000313" key="3">
    <source>
        <dbReference type="Proteomes" id="UP000288805"/>
    </source>
</evidence>
<reference evidence="2 3" key="1">
    <citation type="journal article" date="2018" name="PLoS Genet.">
        <title>Population sequencing reveals clonal diversity and ancestral inbreeding in the grapevine cultivar Chardonnay.</title>
        <authorList>
            <person name="Roach M.J."/>
            <person name="Johnson D.L."/>
            <person name="Bohlmann J."/>
            <person name="van Vuuren H.J."/>
            <person name="Jones S.J."/>
            <person name="Pretorius I.S."/>
            <person name="Schmidt S.A."/>
            <person name="Borneman A.R."/>
        </authorList>
    </citation>
    <scope>NUCLEOTIDE SEQUENCE [LARGE SCALE GENOMIC DNA]</scope>
    <source>
        <strain evidence="3">cv. Chardonnay</strain>
        <tissue evidence="2">Leaf</tissue>
    </source>
</reference>
<evidence type="ECO:0000313" key="2">
    <source>
        <dbReference type="EMBL" id="RVW42590.1"/>
    </source>
</evidence>
<dbReference type="CDD" id="cd16331">
    <property type="entry name" value="YjgA-like"/>
    <property type="match status" value="1"/>
</dbReference>
<sequence>MAHQLIRPLRQWPRLQYHCIFTPTLHHSLSSPSLFSTKAISQLLSFTKPPSLHSNRHFRSYGLRLPNDPAPSHLQETAGEQDSDAKRSRNERKREARRAVRWGMELAAFSTPQIKRILRMASLEREVFDALMLVKRLGPDVREGKRRQFNYIGRLLRGVQPELMDALIQASKDGDKSRLQALSGLGTRVVEDDGEEDEADEEDYEEEDEESNTYIDIATRWSDGLINKDIDVTNEVYSVHSVEFDRQLHFLFKSSELDDFLSLVREVSSILQQELRKLVRKVHSIQGHQAIIKEEEDVALLVAKKSLFQFLYTLAKQLPTE</sequence>
<protein>
    <submittedName>
        <fullName evidence="2">Uncharacterized protein</fullName>
    </submittedName>
</protein>
<evidence type="ECO:0000256" key="1">
    <source>
        <dbReference type="SAM" id="MobiDB-lite"/>
    </source>
</evidence>
<feature type="compositionally biased region" description="Acidic residues" evidence="1">
    <location>
        <begin position="192"/>
        <end position="210"/>
    </location>
</feature>
<dbReference type="Pfam" id="PF04751">
    <property type="entry name" value="DarP"/>
    <property type="match status" value="1"/>
</dbReference>
<feature type="region of interest" description="Disordered" evidence="1">
    <location>
        <begin position="60"/>
        <end position="97"/>
    </location>
</feature>
<organism evidence="2 3">
    <name type="scientific">Vitis vinifera</name>
    <name type="common">Grape</name>
    <dbReference type="NCBI Taxonomy" id="29760"/>
    <lineage>
        <taxon>Eukaryota</taxon>
        <taxon>Viridiplantae</taxon>
        <taxon>Streptophyta</taxon>
        <taxon>Embryophyta</taxon>
        <taxon>Tracheophyta</taxon>
        <taxon>Spermatophyta</taxon>
        <taxon>Magnoliopsida</taxon>
        <taxon>eudicotyledons</taxon>
        <taxon>Gunneridae</taxon>
        <taxon>Pentapetalae</taxon>
        <taxon>rosids</taxon>
        <taxon>Vitales</taxon>
        <taxon>Vitaceae</taxon>
        <taxon>Viteae</taxon>
        <taxon>Vitis</taxon>
    </lineage>
</organism>
<gene>
    <name evidence="2" type="ORF">CK203_085424</name>
</gene>
<dbReference type="EMBL" id="QGNW01001402">
    <property type="protein sequence ID" value="RVW42590.1"/>
    <property type="molecule type" value="Genomic_DNA"/>
</dbReference>
<dbReference type="SUPFAM" id="SSF158710">
    <property type="entry name" value="PSPTO4464-like"/>
    <property type="match status" value="1"/>
</dbReference>
<dbReference type="Proteomes" id="UP000288805">
    <property type="component" value="Unassembled WGS sequence"/>
</dbReference>
<feature type="region of interest" description="Disordered" evidence="1">
    <location>
        <begin position="190"/>
        <end position="210"/>
    </location>
</feature>
<dbReference type="PANTHER" id="PTHR36898">
    <property type="entry name" value="OSJNBB0026I12.6 PROTEIN"/>
    <property type="match status" value="1"/>
</dbReference>
<dbReference type="Gene3D" id="1.10.60.30">
    <property type="entry name" value="PSPTO4464-like domains"/>
    <property type="match status" value="1"/>
</dbReference>
<feature type="compositionally biased region" description="Basic and acidic residues" evidence="1">
    <location>
        <begin position="83"/>
        <end position="97"/>
    </location>
</feature>
<dbReference type="AlphaFoldDB" id="A0A438E4M3"/>
<dbReference type="InterPro" id="IPR023153">
    <property type="entry name" value="DarP_sf"/>
</dbReference>
<accession>A0A438E4M3</accession>
<comment type="caution">
    <text evidence="2">The sequence shown here is derived from an EMBL/GenBank/DDBJ whole genome shotgun (WGS) entry which is preliminary data.</text>
</comment>
<name>A0A438E4M3_VITVI</name>